<evidence type="ECO:0000313" key="1">
    <source>
        <dbReference type="EMBL" id="PKY54635.1"/>
    </source>
</evidence>
<reference evidence="1 2" key="1">
    <citation type="submission" date="2015-10" db="EMBL/GenBank/DDBJ databases">
        <title>Genome analyses suggest a sexual origin of heterokaryosis in a supposedly ancient asexual fungus.</title>
        <authorList>
            <person name="Ropars J."/>
            <person name="Sedzielewska K."/>
            <person name="Noel J."/>
            <person name="Charron P."/>
            <person name="Farinelli L."/>
            <person name="Marton T."/>
            <person name="Kruger M."/>
            <person name="Pelin A."/>
            <person name="Brachmann A."/>
            <person name="Corradi N."/>
        </authorList>
    </citation>
    <scope>NUCLEOTIDE SEQUENCE [LARGE SCALE GENOMIC DNA]</scope>
    <source>
        <strain evidence="1 2">A4</strain>
    </source>
</reference>
<name>A0A2I1H6Y6_9GLOM</name>
<proteinExistence type="predicted"/>
<dbReference type="Proteomes" id="UP000234323">
    <property type="component" value="Unassembled WGS sequence"/>
</dbReference>
<gene>
    <name evidence="1" type="ORF">RhiirA4_548303</name>
</gene>
<sequence>MDFEFSYLRGTFCRNKTTFLSRQIKYTVKLTLYEIEVSNEFNEELLNQLKISNKLIGNIAVIGELSKHFDILISGIKKILDNSYNKMVIMDIDLLERIHQGVRDDETVTLAKFLENVDGGIMTSNMEIYPKFNEIIIKRSQISDSKKGENIHRCHESKFVACNRHDSARFDNELTMLQLLNNSDNIRII</sequence>
<evidence type="ECO:0000313" key="2">
    <source>
        <dbReference type="Proteomes" id="UP000234323"/>
    </source>
</evidence>
<accession>A0A2I1H6Y6</accession>
<keyword evidence="2" id="KW-1185">Reference proteome</keyword>
<comment type="caution">
    <text evidence="1">The sequence shown here is derived from an EMBL/GenBank/DDBJ whole genome shotgun (WGS) entry which is preliminary data.</text>
</comment>
<protein>
    <submittedName>
        <fullName evidence="1">Uncharacterized protein</fullName>
    </submittedName>
</protein>
<organism evidence="1 2">
    <name type="scientific">Rhizophagus irregularis</name>
    <dbReference type="NCBI Taxonomy" id="588596"/>
    <lineage>
        <taxon>Eukaryota</taxon>
        <taxon>Fungi</taxon>
        <taxon>Fungi incertae sedis</taxon>
        <taxon>Mucoromycota</taxon>
        <taxon>Glomeromycotina</taxon>
        <taxon>Glomeromycetes</taxon>
        <taxon>Glomerales</taxon>
        <taxon>Glomeraceae</taxon>
        <taxon>Rhizophagus</taxon>
    </lineage>
</organism>
<dbReference type="AlphaFoldDB" id="A0A2I1H6Y6"/>
<dbReference type="EMBL" id="LLXI01001647">
    <property type="protein sequence ID" value="PKY54635.1"/>
    <property type="molecule type" value="Genomic_DNA"/>
</dbReference>